<dbReference type="OrthoDB" id="18209at2157"/>
<feature type="domain" description="ABC transporter" evidence="10">
    <location>
        <begin position="7"/>
        <end position="257"/>
    </location>
</feature>
<keyword evidence="7" id="KW-1278">Translocase</keyword>
<dbReference type="InterPro" id="IPR003439">
    <property type="entry name" value="ABC_transporter-like_ATP-bd"/>
</dbReference>
<dbReference type="AlphaFoldDB" id="A0A3N6M2L4"/>
<evidence type="ECO:0000313" key="12">
    <source>
        <dbReference type="Proteomes" id="UP000273828"/>
    </source>
</evidence>
<keyword evidence="6 11" id="KW-0067">ATP-binding</keyword>
<keyword evidence="4" id="KW-0997">Cell inner membrane</keyword>
<dbReference type="CDD" id="cd03257">
    <property type="entry name" value="ABC_NikE_OppD_transporters"/>
    <property type="match status" value="2"/>
</dbReference>
<evidence type="ECO:0000256" key="1">
    <source>
        <dbReference type="ARBA" id="ARBA00004202"/>
    </source>
</evidence>
<dbReference type="GO" id="GO:0015833">
    <property type="term" value="P:peptide transport"/>
    <property type="evidence" value="ECO:0007669"/>
    <property type="project" value="InterPro"/>
</dbReference>
<evidence type="ECO:0000259" key="10">
    <source>
        <dbReference type="PROSITE" id="PS50893"/>
    </source>
</evidence>
<evidence type="ECO:0000256" key="3">
    <source>
        <dbReference type="ARBA" id="ARBA00022475"/>
    </source>
</evidence>
<dbReference type="NCBIfam" id="NF008453">
    <property type="entry name" value="PRK11308.1"/>
    <property type="match status" value="2"/>
</dbReference>
<evidence type="ECO:0000256" key="8">
    <source>
        <dbReference type="ARBA" id="ARBA00023136"/>
    </source>
</evidence>
<keyword evidence="8" id="KW-0472">Membrane</keyword>
<dbReference type="InterPro" id="IPR017871">
    <property type="entry name" value="ABC_transporter-like_CS"/>
</dbReference>
<dbReference type="SMART" id="SM00382">
    <property type="entry name" value="AAA"/>
    <property type="match status" value="2"/>
</dbReference>
<dbReference type="InterPro" id="IPR013563">
    <property type="entry name" value="Oligopep_ABC_C"/>
</dbReference>
<dbReference type="GO" id="GO:0005524">
    <property type="term" value="F:ATP binding"/>
    <property type="evidence" value="ECO:0007669"/>
    <property type="project" value="UniProtKB-KW"/>
</dbReference>
<feature type="domain" description="ABC transporter" evidence="10">
    <location>
        <begin position="352"/>
        <end position="606"/>
    </location>
</feature>
<dbReference type="PROSITE" id="PS00211">
    <property type="entry name" value="ABC_TRANSPORTER_1"/>
    <property type="match status" value="2"/>
</dbReference>
<proteinExistence type="predicted"/>
<keyword evidence="3" id="KW-1003">Cell membrane</keyword>
<accession>A0A3N6M2L4</accession>
<evidence type="ECO:0000256" key="5">
    <source>
        <dbReference type="ARBA" id="ARBA00022741"/>
    </source>
</evidence>
<dbReference type="FunFam" id="3.40.50.300:FF:000016">
    <property type="entry name" value="Oligopeptide ABC transporter ATP-binding component"/>
    <property type="match status" value="2"/>
</dbReference>
<dbReference type="PANTHER" id="PTHR43297:SF14">
    <property type="entry name" value="ATPASE AAA-TYPE CORE DOMAIN-CONTAINING PROTEIN"/>
    <property type="match status" value="1"/>
</dbReference>
<dbReference type="Pfam" id="PF08352">
    <property type="entry name" value="oligo_HPY"/>
    <property type="match status" value="2"/>
</dbReference>
<dbReference type="NCBIfam" id="NF007739">
    <property type="entry name" value="PRK10419.1"/>
    <property type="match status" value="2"/>
</dbReference>
<dbReference type="PROSITE" id="PS50893">
    <property type="entry name" value="ABC_TRANSPORTER_2"/>
    <property type="match status" value="2"/>
</dbReference>
<evidence type="ECO:0000313" key="11">
    <source>
        <dbReference type="EMBL" id="RQG90060.1"/>
    </source>
</evidence>
<evidence type="ECO:0000256" key="9">
    <source>
        <dbReference type="SAM" id="MobiDB-lite"/>
    </source>
</evidence>
<evidence type="ECO:0000256" key="2">
    <source>
        <dbReference type="ARBA" id="ARBA00022448"/>
    </source>
</evidence>
<dbReference type="InterPro" id="IPR027417">
    <property type="entry name" value="P-loop_NTPase"/>
</dbReference>
<dbReference type="InterPro" id="IPR003593">
    <property type="entry name" value="AAA+_ATPase"/>
</dbReference>
<dbReference type="NCBIfam" id="TIGR01727">
    <property type="entry name" value="oligo_HPY"/>
    <property type="match status" value="2"/>
</dbReference>
<organism evidence="11 12">
    <name type="scientific">Natrarchaeobius halalkaliphilus</name>
    <dbReference type="NCBI Taxonomy" id="1679091"/>
    <lineage>
        <taxon>Archaea</taxon>
        <taxon>Methanobacteriati</taxon>
        <taxon>Methanobacteriota</taxon>
        <taxon>Stenosarchaea group</taxon>
        <taxon>Halobacteria</taxon>
        <taxon>Halobacteriales</taxon>
        <taxon>Natrialbaceae</taxon>
        <taxon>Natrarchaeobius</taxon>
    </lineage>
</organism>
<dbReference type="RefSeq" id="WP_124178152.1">
    <property type="nucleotide sequence ID" value="NZ_REFY01000003.1"/>
</dbReference>
<dbReference type="Gene3D" id="3.40.50.300">
    <property type="entry name" value="P-loop containing nucleotide triphosphate hydrolases"/>
    <property type="match status" value="2"/>
</dbReference>
<gene>
    <name evidence="11" type="ORF">EA462_08655</name>
</gene>
<keyword evidence="5" id="KW-0547">Nucleotide-binding</keyword>
<evidence type="ECO:0000256" key="4">
    <source>
        <dbReference type="ARBA" id="ARBA00022519"/>
    </source>
</evidence>
<keyword evidence="2" id="KW-0813">Transport</keyword>
<dbReference type="GO" id="GO:0005886">
    <property type="term" value="C:plasma membrane"/>
    <property type="evidence" value="ECO:0007669"/>
    <property type="project" value="UniProtKB-SubCell"/>
</dbReference>
<sequence length="702" mass="77641">MSREPLLEVRNLHTEFQTEEGTVKAVDGVSYEIYPGEVYGVVGESGAGKSVTGLSVLDLIQSPGQITDGEIRFDGVDLLSLSESELRSIRGNDIAVIFQDALSALNPSFTIGTQIDDVIRNHTDATDAEARERTVNLLDRVGIPNASERANQFPHQLSGGMRQRVMIAMAISCEPDLIIADEPTTALDVTIQAEILSLLQELQRENDIAVQLITHNMGVVAQMCDRVGVMYAGTLVETGPVSSIFRETSHPYTKGLLEAIPKINDPRERLPTIPGQMPDLVETPSGCSFRTRCPYEKPACRTDEPPLEKAGDDHHSACIRTDELTLTPEFSSDDELDRSDDRRDEREQEPLLVAEGVHKYFSTSSGWIDELLGHGDQIRAVDDIDISINRGETLGLVGESGCGKSTLGKTLAHLYQPDDGRVVYAGSDLTAMSKRQLKRERSNIQVIFQDPFSSLNPRKTIKQIIGRPLEIHGLVDSETEKEERVRELLSEVGLNESHLDRYPHEFSGGQKQRIGIARALAVDPDFIIADEPVSALDVSIQAKILNLLMDIQQEYDISYLFIAHDLNVVQHISDRIAVMYLGEIVEIGTVDQLFDPPYHPYTEILLSSIPRPIPGAESSRIEPEGDFPDPSDPPAGCRFHSRCPHAMPDCERSPPASQSVSDGHLVSCHLFDETVMSDKETDIDDVLNRQEELNEVLVEDQS</sequence>
<comment type="subcellular location">
    <subcellularLocation>
        <location evidence="1">Cell membrane</location>
        <topology evidence="1">Peripheral membrane protein</topology>
    </subcellularLocation>
</comment>
<reference evidence="11 12" key="1">
    <citation type="submission" date="2018-10" db="EMBL/GenBank/DDBJ databases">
        <title>Natrarchaeobius chitinivorans gen. nov., sp. nov., and Natrarchaeobius haloalkaliphilus sp. nov., alkaliphilic, chitin-utilizing haloarchaea from hypersaline alkaline lakes.</title>
        <authorList>
            <person name="Sorokin D.Y."/>
            <person name="Elcheninov A.G."/>
            <person name="Kostrikina N.A."/>
            <person name="Bale N.J."/>
            <person name="Sinninghe Damste J.S."/>
            <person name="Khijniak T.V."/>
            <person name="Kublanov I.V."/>
            <person name="Toshchakov S.V."/>
        </authorList>
    </citation>
    <scope>NUCLEOTIDE SEQUENCE [LARGE SCALE GENOMIC DNA]</scope>
    <source>
        <strain evidence="11 12">AArcht-Sl</strain>
    </source>
</reference>
<name>A0A3N6M2L4_9EURY</name>
<evidence type="ECO:0000256" key="6">
    <source>
        <dbReference type="ARBA" id="ARBA00022840"/>
    </source>
</evidence>
<dbReference type="SUPFAM" id="SSF52540">
    <property type="entry name" value="P-loop containing nucleoside triphosphate hydrolases"/>
    <property type="match status" value="2"/>
</dbReference>
<feature type="compositionally biased region" description="Basic and acidic residues" evidence="9">
    <location>
        <begin position="339"/>
        <end position="349"/>
    </location>
</feature>
<feature type="region of interest" description="Disordered" evidence="9">
    <location>
        <begin position="329"/>
        <end position="351"/>
    </location>
</feature>
<protein>
    <submittedName>
        <fullName evidence="11">ABC transporter ATP-binding protein</fullName>
    </submittedName>
</protein>
<dbReference type="Pfam" id="PF00005">
    <property type="entry name" value="ABC_tran"/>
    <property type="match status" value="2"/>
</dbReference>
<keyword evidence="12" id="KW-1185">Reference proteome</keyword>
<dbReference type="Proteomes" id="UP000273828">
    <property type="component" value="Unassembled WGS sequence"/>
</dbReference>
<dbReference type="EMBL" id="REFY01000003">
    <property type="protein sequence ID" value="RQG90060.1"/>
    <property type="molecule type" value="Genomic_DNA"/>
</dbReference>
<comment type="caution">
    <text evidence="11">The sequence shown here is derived from an EMBL/GenBank/DDBJ whole genome shotgun (WGS) entry which is preliminary data.</text>
</comment>
<evidence type="ECO:0000256" key="7">
    <source>
        <dbReference type="ARBA" id="ARBA00022967"/>
    </source>
</evidence>
<dbReference type="GO" id="GO:0016887">
    <property type="term" value="F:ATP hydrolysis activity"/>
    <property type="evidence" value="ECO:0007669"/>
    <property type="project" value="InterPro"/>
</dbReference>
<dbReference type="PANTHER" id="PTHR43297">
    <property type="entry name" value="OLIGOPEPTIDE TRANSPORT ATP-BINDING PROTEIN APPD"/>
    <property type="match status" value="1"/>
</dbReference>
<dbReference type="InterPro" id="IPR050388">
    <property type="entry name" value="ABC_Ni/Peptide_Import"/>
</dbReference>